<sequence>MSHQPTRPPKPPLSQLVTVAVQKLQGRMNERALLKKGARVPELRVKGEGGETEATYPLVGDRYLIGRSSSSCDITIRNPVISQVHCSLHRDPKNPNGFLIKDENSTNGVYSGKRRLQSLPLRHGDTLTLAPPDLANAVTIEYYNPPPLAARLFRYGLYATGGVLGLLALGIVWEGRDITVYPLPSGVTGPVVVYARDGVTPLVPGRRENHRELKKIGDFSRYLPLALIASEDSRFYWHFGVDPYGVFRAIVVNFLARDTRQGASTLTQQLARSLFPEVGRQNTAGRKFREMVVALKLEAAYSKDELLKTYLNRVYLGAGGYGFEDAARFYFDKSAADLTLSEAATLVAMLPAPNRFNPVQDYETSVQLRNRVIDRMAKLGMITAEEANRARRSRVEVSPKAKQALSRAIAPYFYSYVFQELEDLLGEEVAKEGNFIVETSLDPRMQSIAEKALKKNVTEQGERYRYSQGSMVTLNTRTGAILALVGGVDYQKSQFDRAVQAERQPGSTFKVFAYASALEKGISPAKLYSCDSVSWEGQVYKPCERSSGSIDMYQGIARSENAIALRVAREAGLNDIVRLAERMGIESPLDPVPGLVLGQSEVHLLEMTGAYATFDNNGIWNRPHAIERVLDGGDCQKADDPKTCRVIYSRSGNPDNQRQAISPEVARTMTGLLRGAIANGTGSAASLGMGEAGKTGTTNSGVDLWFIGYVPRRDLVTGIWLGNDNNSPTSGSSQQAARLWGTYTRQIVQ</sequence>
<dbReference type="InterPro" id="IPR036950">
    <property type="entry name" value="PBP_transglycosylase"/>
</dbReference>
<evidence type="ECO:0000259" key="9">
    <source>
        <dbReference type="PROSITE" id="PS50006"/>
    </source>
</evidence>
<dbReference type="GO" id="GO:0008955">
    <property type="term" value="F:peptidoglycan glycosyltransferase activity"/>
    <property type="evidence" value="ECO:0007669"/>
    <property type="project" value="UniProtKB-EC"/>
</dbReference>
<keyword evidence="4" id="KW-0808">Transferase</keyword>
<dbReference type="Pfam" id="PF00905">
    <property type="entry name" value="Transpeptidase"/>
    <property type="match status" value="1"/>
</dbReference>
<keyword evidence="1" id="KW-0121">Carboxypeptidase</keyword>
<keyword evidence="2" id="KW-0645">Protease</keyword>
<dbReference type="SUPFAM" id="SSF56601">
    <property type="entry name" value="beta-lactamase/transpeptidase-like"/>
    <property type="match status" value="1"/>
</dbReference>
<dbReference type="CDD" id="cd00060">
    <property type="entry name" value="FHA"/>
    <property type="match status" value="1"/>
</dbReference>
<evidence type="ECO:0000313" key="10">
    <source>
        <dbReference type="EMBL" id="MEG3437093.1"/>
    </source>
</evidence>
<protein>
    <submittedName>
        <fullName evidence="10">PBP1A family penicillin-binding protein</fullName>
    </submittedName>
</protein>
<keyword evidence="6" id="KW-0511">Multifunctional enzyme</keyword>
<evidence type="ECO:0000256" key="2">
    <source>
        <dbReference type="ARBA" id="ARBA00022670"/>
    </source>
</evidence>
<dbReference type="AlphaFoldDB" id="A0AAW9QUM5"/>
<dbReference type="SMART" id="SM00240">
    <property type="entry name" value="FHA"/>
    <property type="match status" value="1"/>
</dbReference>
<accession>A0AAW9QUM5</accession>
<keyword evidence="3" id="KW-0328">Glycosyltransferase</keyword>
<keyword evidence="5" id="KW-0378">Hydrolase</keyword>
<reference evidence="10 11" key="1">
    <citation type="submission" date="2024-01" db="EMBL/GenBank/DDBJ databases">
        <title>Genomic insights into the taxonomy and metabolism of the cyanobacterium Pannus brasiliensis CCIBt3594.</title>
        <authorList>
            <person name="Machado M."/>
            <person name="Botero N.B."/>
            <person name="Andreote A.P.D."/>
            <person name="Feitosa A.M.T."/>
            <person name="Popin R."/>
            <person name="Sivonen K."/>
            <person name="Fiore M.F."/>
        </authorList>
    </citation>
    <scope>NUCLEOTIDE SEQUENCE [LARGE SCALE GENOMIC DNA]</scope>
    <source>
        <strain evidence="10 11">CCIBt3594</strain>
    </source>
</reference>
<evidence type="ECO:0000256" key="7">
    <source>
        <dbReference type="ARBA" id="ARBA00034000"/>
    </source>
</evidence>
<name>A0AAW9QUM5_9CHRO</name>
<dbReference type="PANTHER" id="PTHR32282">
    <property type="entry name" value="BINDING PROTEIN TRANSPEPTIDASE, PUTATIVE-RELATED"/>
    <property type="match status" value="1"/>
</dbReference>
<dbReference type="RefSeq" id="WP_332864574.1">
    <property type="nucleotide sequence ID" value="NZ_JBAFSM010000012.1"/>
</dbReference>
<dbReference type="SUPFAM" id="SSF49879">
    <property type="entry name" value="SMAD/FHA domain"/>
    <property type="match status" value="1"/>
</dbReference>
<comment type="catalytic activity">
    <reaction evidence="8">
        <text>[GlcNAc-(1-&gt;4)-Mur2Ac(oyl-L-Ala-gamma-D-Glu-L-Lys-D-Ala-D-Ala)](n)-di-trans,octa-cis-undecaprenyl diphosphate + beta-D-GlcNAc-(1-&gt;4)-Mur2Ac(oyl-L-Ala-gamma-D-Glu-L-Lys-D-Ala-D-Ala)-di-trans,octa-cis-undecaprenyl diphosphate = [GlcNAc-(1-&gt;4)-Mur2Ac(oyl-L-Ala-gamma-D-Glu-L-Lys-D-Ala-D-Ala)](n+1)-di-trans,octa-cis-undecaprenyl diphosphate + di-trans,octa-cis-undecaprenyl diphosphate + H(+)</text>
        <dbReference type="Rhea" id="RHEA:23708"/>
        <dbReference type="Rhea" id="RHEA-COMP:9602"/>
        <dbReference type="Rhea" id="RHEA-COMP:9603"/>
        <dbReference type="ChEBI" id="CHEBI:15378"/>
        <dbReference type="ChEBI" id="CHEBI:58405"/>
        <dbReference type="ChEBI" id="CHEBI:60033"/>
        <dbReference type="ChEBI" id="CHEBI:78435"/>
        <dbReference type="EC" id="2.4.99.28"/>
    </reaction>
</comment>
<dbReference type="Proteomes" id="UP001328733">
    <property type="component" value="Unassembled WGS sequence"/>
</dbReference>
<dbReference type="InterPro" id="IPR012338">
    <property type="entry name" value="Beta-lactam/transpept-like"/>
</dbReference>
<dbReference type="InterPro" id="IPR023346">
    <property type="entry name" value="Lysozyme-like_dom_sf"/>
</dbReference>
<dbReference type="GO" id="GO:0030288">
    <property type="term" value="C:outer membrane-bounded periplasmic space"/>
    <property type="evidence" value="ECO:0007669"/>
    <property type="project" value="TreeGrafter"/>
</dbReference>
<proteinExistence type="predicted"/>
<dbReference type="InterPro" id="IPR008984">
    <property type="entry name" value="SMAD_FHA_dom_sf"/>
</dbReference>
<evidence type="ECO:0000256" key="5">
    <source>
        <dbReference type="ARBA" id="ARBA00022801"/>
    </source>
</evidence>
<dbReference type="GO" id="GO:0008658">
    <property type="term" value="F:penicillin binding"/>
    <property type="evidence" value="ECO:0007669"/>
    <property type="project" value="InterPro"/>
</dbReference>
<dbReference type="GO" id="GO:0006508">
    <property type="term" value="P:proteolysis"/>
    <property type="evidence" value="ECO:0007669"/>
    <property type="project" value="UniProtKB-KW"/>
</dbReference>
<dbReference type="PROSITE" id="PS50006">
    <property type="entry name" value="FHA_DOMAIN"/>
    <property type="match status" value="1"/>
</dbReference>
<dbReference type="Pfam" id="PF00498">
    <property type="entry name" value="FHA"/>
    <property type="match status" value="1"/>
</dbReference>
<comment type="catalytic activity">
    <reaction evidence="7">
        <text>Preferential cleavage: (Ac)2-L-Lys-D-Ala-|-D-Ala. Also transpeptidation of peptidyl-alanyl moieties that are N-acyl substituents of D-alanine.</text>
        <dbReference type="EC" id="3.4.16.4"/>
    </reaction>
</comment>
<dbReference type="Gene3D" id="2.60.200.20">
    <property type="match status" value="1"/>
</dbReference>
<feature type="domain" description="FHA" evidence="9">
    <location>
        <begin position="63"/>
        <end position="116"/>
    </location>
</feature>
<comment type="caution">
    <text evidence="10">The sequence shown here is derived from an EMBL/GenBank/DDBJ whole genome shotgun (WGS) entry which is preliminary data.</text>
</comment>
<evidence type="ECO:0000256" key="4">
    <source>
        <dbReference type="ARBA" id="ARBA00022679"/>
    </source>
</evidence>
<evidence type="ECO:0000256" key="3">
    <source>
        <dbReference type="ARBA" id="ARBA00022676"/>
    </source>
</evidence>
<evidence type="ECO:0000256" key="8">
    <source>
        <dbReference type="ARBA" id="ARBA00049902"/>
    </source>
</evidence>
<dbReference type="EMBL" id="JBAFSM010000012">
    <property type="protein sequence ID" value="MEG3437093.1"/>
    <property type="molecule type" value="Genomic_DNA"/>
</dbReference>
<dbReference type="GO" id="GO:0009252">
    <property type="term" value="P:peptidoglycan biosynthetic process"/>
    <property type="evidence" value="ECO:0007669"/>
    <property type="project" value="TreeGrafter"/>
</dbReference>
<dbReference type="GO" id="GO:0009002">
    <property type="term" value="F:serine-type D-Ala-D-Ala carboxypeptidase activity"/>
    <property type="evidence" value="ECO:0007669"/>
    <property type="project" value="UniProtKB-EC"/>
</dbReference>
<keyword evidence="11" id="KW-1185">Reference proteome</keyword>
<dbReference type="InterPro" id="IPR001460">
    <property type="entry name" value="PCN-bd_Tpept"/>
</dbReference>
<dbReference type="PANTHER" id="PTHR32282:SF31">
    <property type="entry name" value="PEPTIDOGLYCAN GLYCOSYLTRANSFERASE"/>
    <property type="match status" value="1"/>
</dbReference>
<dbReference type="SUPFAM" id="SSF53955">
    <property type="entry name" value="Lysozyme-like"/>
    <property type="match status" value="1"/>
</dbReference>
<evidence type="ECO:0000256" key="1">
    <source>
        <dbReference type="ARBA" id="ARBA00022645"/>
    </source>
</evidence>
<dbReference type="NCBIfam" id="TIGR02074">
    <property type="entry name" value="PBP_1a_fam"/>
    <property type="match status" value="1"/>
</dbReference>
<dbReference type="Gene3D" id="1.10.3810.10">
    <property type="entry name" value="Biosynthetic peptidoglycan transglycosylase-like"/>
    <property type="match status" value="1"/>
</dbReference>
<dbReference type="InterPro" id="IPR050396">
    <property type="entry name" value="Glycosyltr_51/Transpeptidase"/>
</dbReference>
<evidence type="ECO:0000313" key="11">
    <source>
        <dbReference type="Proteomes" id="UP001328733"/>
    </source>
</evidence>
<dbReference type="Gene3D" id="3.40.710.10">
    <property type="entry name" value="DD-peptidase/beta-lactamase superfamily"/>
    <property type="match status" value="1"/>
</dbReference>
<dbReference type="InterPro" id="IPR001264">
    <property type="entry name" value="Glyco_trans_51"/>
</dbReference>
<dbReference type="InterPro" id="IPR000253">
    <property type="entry name" value="FHA_dom"/>
</dbReference>
<dbReference type="Pfam" id="PF00912">
    <property type="entry name" value="Transgly"/>
    <property type="match status" value="1"/>
</dbReference>
<gene>
    <name evidence="10" type="ORF">V0288_08185</name>
</gene>
<evidence type="ECO:0000256" key="6">
    <source>
        <dbReference type="ARBA" id="ARBA00023268"/>
    </source>
</evidence>
<organism evidence="10 11">
    <name type="scientific">Pannus brasiliensis CCIBt3594</name>
    <dbReference type="NCBI Taxonomy" id="1427578"/>
    <lineage>
        <taxon>Bacteria</taxon>
        <taxon>Bacillati</taxon>
        <taxon>Cyanobacteriota</taxon>
        <taxon>Cyanophyceae</taxon>
        <taxon>Oscillatoriophycideae</taxon>
        <taxon>Chroococcales</taxon>
        <taxon>Microcystaceae</taxon>
        <taxon>Pannus</taxon>
    </lineage>
</organism>